<dbReference type="Proteomes" id="UP000217895">
    <property type="component" value="Chromosome"/>
</dbReference>
<evidence type="ECO:0000256" key="4">
    <source>
        <dbReference type="ARBA" id="ARBA00022827"/>
    </source>
</evidence>
<dbReference type="InterPro" id="IPR023753">
    <property type="entry name" value="FAD/NAD-binding_dom"/>
</dbReference>
<keyword evidence="8" id="KW-1185">Reference proteome</keyword>
<dbReference type="GO" id="GO:0003955">
    <property type="term" value="F:NAD(P)H dehydrogenase (quinone) activity"/>
    <property type="evidence" value="ECO:0007669"/>
    <property type="project" value="TreeGrafter"/>
</dbReference>
<evidence type="ECO:0000256" key="1">
    <source>
        <dbReference type="ARBA" id="ARBA00001974"/>
    </source>
</evidence>
<evidence type="ECO:0000256" key="3">
    <source>
        <dbReference type="ARBA" id="ARBA00022630"/>
    </source>
</evidence>
<dbReference type="GO" id="GO:0019646">
    <property type="term" value="P:aerobic electron transport chain"/>
    <property type="evidence" value="ECO:0007669"/>
    <property type="project" value="TreeGrafter"/>
</dbReference>
<evidence type="ECO:0000256" key="2">
    <source>
        <dbReference type="ARBA" id="ARBA00005272"/>
    </source>
</evidence>
<dbReference type="Gene3D" id="3.50.50.100">
    <property type="match status" value="1"/>
</dbReference>
<dbReference type="SUPFAM" id="SSF51905">
    <property type="entry name" value="FAD/NAD(P)-binding domain"/>
    <property type="match status" value="2"/>
</dbReference>
<evidence type="ECO:0000259" key="6">
    <source>
        <dbReference type="Pfam" id="PF07992"/>
    </source>
</evidence>
<name>A0A1Z4JB85_LEPBY</name>
<dbReference type="InterPro" id="IPR036188">
    <property type="entry name" value="FAD/NAD-bd_sf"/>
</dbReference>
<dbReference type="PANTHER" id="PTHR42913:SF3">
    <property type="entry name" value="64 KDA MITOCHONDRIAL NADH DEHYDROGENASE (EUROFUNG)"/>
    <property type="match status" value="1"/>
</dbReference>
<dbReference type="Pfam" id="PF07992">
    <property type="entry name" value="Pyr_redox_2"/>
    <property type="match status" value="1"/>
</dbReference>
<dbReference type="AlphaFoldDB" id="A0A1Z4JB85"/>
<feature type="domain" description="FAD/NAD(P)-binding" evidence="6">
    <location>
        <begin position="8"/>
        <end position="328"/>
    </location>
</feature>
<comment type="similarity">
    <text evidence="2">Belongs to the NADH dehydrogenase family.</text>
</comment>
<evidence type="ECO:0000313" key="7">
    <source>
        <dbReference type="EMBL" id="BAY53991.1"/>
    </source>
</evidence>
<dbReference type="InterPro" id="IPR051169">
    <property type="entry name" value="NADH-Q_oxidoreductase"/>
</dbReference>
<evidence type="ECO:0000313" key="8">
    <source>
        <dbReference type="Proteomes" id="UP000217895"/>
    </source>
</evidence>
<organism evidence="7 8">
    <name type="scientific">Leptolyngbya boryana NIES-2135</name>
    <dbReference type="NCBI Taxonomy" id="1973484"/>
    <lineage>
        <taxon>Bacteria</taxon>
        <taxon>Bacillati</taxon>
        <taxon>Cyanobacteriota</taxon>
        <taxon>Cyanophyceae</taxon>
        <taxon>Leptolyngbyales</taxon>
        <taxon>Leptolyngbyaceae</taxon>
        <taxon>Leptolyngbya group</taxon>
        <taxon>Leptolyngbya</taxon>
    </lineage>
</organism>
<dbReference type="PRINTS" id="PR00368">
    <property type="entry name" value="FADPNR"/>
</dbReference>
<keyword evidence="5" id="KW-0560">Oxidoreductase</keyword>
<accession>A0A1Z4JB85</accession>
<sequence>MDETTLPTVILGAGFTGLFATLHLCHRRYPHHIVLIDRAERFVFKPLLYELLSGEMTDTQVQPRYAELFECDSVTFVQDDIATIDLETRTVKLTSGLCYRYGNLVLGLGSVPTYFDILGAEAHTFAFRTGEDAIALRRQLRDCLQRATQADVEQRQTLLTIAIVGAGPAGLEMAATLADLLPKWYDRLHGDPKDIRIVVLNRSHEILKDDINGHLREIVQTALQTRKVSVEIIQGVAVKAVLPDALKYEQNHEIKVLQTATVIWTAGNGLHPLVQQLAISDENRDRTGRLRVVPTLQLPDFPEVFVGGDCAVLEKPLPATAQVAYQQGAAIAHNLYEIAQGQPPKPATVALRGTLMKLGLGESVANLFDRVPITGRAGHLVRHGTYLELLPVYVHNFKATVGWLTDEIFQRPSRTSLKPLTSMRLLQRVGDVAAAIVVMSSGLLLWRAAQPTQFEQTLRSTQLPALLDRLQHKQG</sequence>
<evidence type="ECO:0000256" key="5">
    <source>
        <dbReference type="ARBA" id="ARBA00023002"/>
    </source>
</evidence>
<reference evidence="7 8" key="1">
    <citation type="submission" date="2017-06" db="EMBL/GenBank/DDBJ databases">
        <title>Genome sequencing of cyanobaciteial culture collection at National Institute for Environmental Studies (NIES).</title>
        <authorList>
            <person name="Hirose Y."/>
            <person name="Shimura Y."/>
            <person name="Fujisawa T."/>
            <person name="Nakamura Y."/>
            <person name="Kawachi M."/>
        </authorList>
    </citation>
    <scope>NUCLEOTIDE SEQUENCE [LARGE SCALE GENOMIC DNA]</scope>
    <source>
        <strain evidence="7 8">NIES-2135</strain>
    </source>
</reference>
<dbReference type="PANTHER" id="PTHR42913">
    <property type="entry name" value="APOPTOSIS-INDUCING FACTOR 1"/>
    <property type="match status" value="1"/>
</dbReference>
<dbReference type="EMBL" id="AP018203">
    <property type="protein sequence ID" value="BAY53991.1"/>
    <property type="molecule type" value="Genomic_DNA"/>
</dbReference>
<comment type="cofactor">
    <cofactor evidence="1">
        <name>FAD</name>
        <dbReference type="ChEBI" id="CHEBI:57692"/>
    </cofactor>
</comment>
<keyword evidence="4" id="KW-0274">FAD</keyword>
<keyword evidence="3" id="KW-0285">Flavoprotein</keyword>
<gene>
    <name evidence="7" type="ORF">NIES2135_08040</name>
</gene>
<proteinExistence type="inferred from homology"/>
<protein>
    <submittedName>
        <fullName evidence="7">Type 2 NADH dehydrogenase</fullName>
    </submittedName>
</protein>